<keyword evidence="4" id="KW-1185">Reference proteome</keyword>
<dbReference type="InterPro" id="IPR013783">
    <property type="entry name" value="Ig-like_fold"/>
</dbReference>
<protein>
    <submittedName>
        <fullName evidence="3">T9SS type A sorting domain-containing protein</fullName>
    </submittedName>
</protein>
<dbReference type="Pfam" id="PF18962">
    <property type="entry name" value="Por_Secre_tail"/>
    <property type="match status" value="1"/>
</dbReference>
<sequence>MKKHLYFLLSILISHHALSVNRTWVGTTDNFSTASNWSPSGVPTDQDILTIANAVNSPVIYVGTDANAKRIFMRTGAVLTVNSGASLTVTNANPSNLYLAGLDMTECSLINHGTITIKDPPLAGYTVGIGAGGSSITNSGIINTYGDDAIQLSSICEINNLPTGTINVNAQVLGVYEYSSPGAVSNISNSGTINIASKEAGIYLSQGLLSNSGSINLSESLGISLQENATLNNLSCGRVILQDFPGNDLMNLGTVNNNGLIQIYWSIENSGTISNHGVLKYQNLISAGGTLTSTDIIIQDKTNPIVQVGSAATSVIVGIYRNEAGTISAGTFTPPNQFSPSGLPAGNTTLYAKITSSGNSCEYIVPFVYTAPPLPVTLTNFSGKNTGNNQNKLTWLTSDEKNFAYFEIQRSNDARSFESIGSVQASQQSSALKSYEFTDSYTLGMNYYRLKMVDRDGSYNFSKIISISTAVDKDFVGSFYPNPSSGPVFVDVYAEASEAWQIRVFSTSGKMIASQSIMLQKGINKVPLTNLIKGTNIVQFQNSKTSTSKALVYQ</sequence>
<proteinExistence type="predicted"/>
<feature type="signal peptide" evidence="1">
    <location>
        <begin position="1"/>
        <end position="19"/>
    </location>
</feature>
<dbReference type="Gene3D" id="2.60.40.10">
    <property type="entry name" value="Immunoglobulins"/>
    <property type="match status" value="1"/>
</dbReference>
<comment type="caution">
    <text evidence="3">The sequence shown here is derived from an EMBL/GenBank/DDBJ whole genome shotgun (WGS) entry which is preliminary data.</text>
</comment>
<accession>A0ABR9WEB5</accession>
<name>A0ABR9WEB5_9BACT</name>
<evidence type="ECO:0000256" key="1">
    <source>
        <dbReference type="SAM" id="SignalP"/>
    </source>
</evidence>
<evidence type="ECO:0000313" key="4">
    <source>
        <dbReference type="Proteomes" id="UP000634134"/>
    </source>
</evidence>
<evidence type="ECO:0000259" key="2">
    <source>
        <dbReference type="Pfam" id="PF18962"/>
    </source>
</evidence>
<keyword evidence="1" id="KW-0732">Signal</keyword>
<dbReference type="RefSeq" id="WP_194121882.1">
    <property type="nucleotide sequence ID" value="NZ_JACYGY010000001.1"/>
</dbReference>
<dbReference type="NCBIfam" id="TIGR04183">
    <property type="entry name" value="Por_Secre_tail"/>
    <property type="match status" value="1"/>
</dbReference>
<dbReference type="Proteomes" id="UP000634134">
    <property type="component" value="Unassembled WGS sequence"/>
</dbReference>
<dbReference type="EMBL" id="JACYGY010000001">
    <property type="protein sequence ID" value="MBE9463772.1"/>
    <property type="molecule type" value="Genomic_DNA"/>
</dbReference>
<feature type="domain" description="Secretion system C-terminal sorting" evidence="2">
    <location>
        <begin position="480"/>
        <end position="550"/>
    </location>
</feature>
<dbReference type="InterPro" id="IPR026444">
    <property type="entry name" value="Secre_tail"/>
</dbReference>
<evidence type="ECO:0000313" key="3">
    <source>
        <dbReference type="EMBL" id="MBE9463772.1"/>
    </source>
</evidence>
<reference evidence="4" key="1">
    <citation type="submission" date="2023-07" db="EMBL/GenBank/DDBJ databases">
        <title>Dyadobacter sp. nov 'subterranea' isolated from contaminted grondwater.</title>
        <authorList>
            <person name="Szabo I."/>
            <person name="Al-Omari J."/>
            <person name="Szerdahelyi S.G."/>
            <person name="Rado J."/>
        </authorList>
    </citation>
    <scope>NUCLEOTIDE SEQUENCE [LARGE SCALE GENOMIC DNA]</scope>
    <source>
        <strain evidence="4">UP-52</strain>
    </source>
</reference>
<gene>
    <name evidence="3" type="ORF">IEE83_17965</name>
</gene>
<feature type="chain" id="PRO_5045442013" evidence="1">
    <location>
        <begin position="20"/>
        <end position="554"/>
    </location>
</feature>
<organism evidence="3 4">
    <name type="scientific">Dyadobacter subterraneus</name>
    <dbReference type="NCBI Taxonomy" id="2773304"/>
    <lineage>
        <taxon>Bacteria</taxon>
        <taxon>Pseudomonadati</taxon>
        <taxon>Bacteroidota</taxon>
        <taxon>Cytophagia</taxon>
        <taxon>Cytophagales</taxon>
        <taxon>Spirosomataceae</taxon>
        <taxon>Dyadobacter</taxon>
    </lineage>
</organism>